<protein>
    <recommendedName>
        <fullName evidence="4">Flagellar hook-associated protein 1</fullName>
    </recommendedName>
</protein>
<evidence type="ECO:0000256" key="4">
    <source>
        <dbReference type="ARBA" id="ARBA00016244"/>
    </source>
</evidence>
<comment type="subcellular location">
    <subcellularLocation>
        <location evidence="1">Bacterial flagellum</location>
    </subcellularLocation>
    <subcellularLocation>
        <location evidence="2">Secreted</location>
    </subcellularLocation>
</comment>
<keyword evidence="6" id="KW-0975">Bacterial flagellum</keyword>
<dbReference type="NCBIfam" id="TIGR02492">
    <property type="entry name" value="flgK_ends"/>
    <property type="match status" value="1"/>
</dbReference>
<dbReference type="Pfam" id="PF06429">
    <property type="entry name" value="Flg_bbr_C"/>
    <property type="match status" value="1"/>
</dbReference>
<evidence type="ECO:0000256" key="3">
    <source>
        <dbReference type="ARBA" id="ARBA00009677"/>
    </source>
</evidence>
<keyword evidence="10" id="KW-1185">Reference proteome</keyword>
<keyword evidence="5" id="KW-0964">Secreted</keyword>
<dbReference type="InterPro" id="IPR010930">
    <property type="entry name" value="Flg_bb/hook_C_dom"/>
</dbReference>
<dbReference type="RefSeq" id="WP_209465168.1">
    <property type="nucleotide sequence ID" value="NZ_JAGGLG010000002.1"/>
</dbReference>
<evidence type="ECO:0000313" key="9">
    <source>
        <dbReference type="EMBL" id="MBP2017016.1"/>
    </source>
</evidence>
<comment type="caution">
    <text evidence="9">The sequence shown here is derived from an EMBL/GenBank/DDBJ whole genome shotgun (WGS) entry which is preliminary data.</text>
</comment>
<dbReference type="Proteomes" id="UP001519289">
    <property type="component" value="Unassembled WGS sequence"/>
</dbReference>
<evidence type="ECO:0000313" key="10">
    <source>
        <dbReference type="Proteomes" id="UP001519289"/>
    </source>
</evidence>
<dbReference type="EMBL" id="JAGGLG010000002">
    <property type="protein sequence ID" value="MBP2017016.1"/>
    <property type="molecule type" value="Genomic_DNA"/>
</dbReference>
<dbReference type="PANTHER" id="PTHR30033">
    <property type="entry name" value="FLAGELLAR HOOK-ASSOCIATED PROTEIN 1"/>
    <property type="match status" value="1"/>
</dbReference>
<reference evidence="9 10" key="1">
    <citation type="submission" date="2021-03" db="EMBL/GenBank/DDBJ databases">
        <title>Genomic Encyclopedia of Type Strains, Phase IV (KMG-IV): sequencing the most valuable type-strain genomes for metagenomic binning, comparative biology and taxonomic classification.</title>
        <authorList>
            <person name="Goeker M."/>
        </authorList>
    </citation>
    <scope>NUCLEOTIDE SEQUENCE [LARGE SCALE GENOMIC DNA]</scope>
    <source>
        <strain evidence="9 10">DSM 27138</strain>
    </source>
</reference>
<feature type="domain" description="Flagellar hook-associated protein FlgK helical" evidence="8">
    <location>
        <begin position="87"/>
        <end position="309"/>
    </location>
</feature>
<dbReference type="InterPro" id="IPR002371">
    <property type="entry name" value="FlgK"/>
</dbReference>
<dbReference type="PANTHER" id="PTHR30033:SF1">
    <property type="entry name" value="FLAGELLAR HOOK-ASSOCIATED PROTEIN 1"/>
    <property type="match status" value="1"/>
</dbReference>
<feature type="domain" description="Flagellar basal-body/hook protein C-terminal" evidence="7">
    <location>
        <begin position="409"/>
        <end position="447"/>
    </location>
</feature>
<evidence type="ECO:0000256" key="6">
    <source>
        <dbReference type="ARBA" id="ARBA00023143"/>
    </source>
</evidence>
<evidence type="ECO:0000259" key="7">
    <source>
        <dbReference type="Pfam" id="PF06429"/>
    </source>
</evidence>
<gene>
    <name evidence="9" type="ORF">J2Z79_000390</name>
</gene>
<evidence type="ECO:0000256" key="1">
    <source>
        <dbReference type="ARBA" id="ARBA00004365"/>
    </source>
</evidence>
<organism evidence="9 10">
    <name type="scientific">Symbiobacterium terraclitae</name>
    <dbReference type="NCBI Taxonomy" id="557451"/>
    <lineage>
        <taxon>Bacteria</taxon>
        <taxon>Bacillati</taxon>
        <taxon>Bacillota</taxon>
        <taxon>Clostridia</taxon>
        <taxon>Eubacteriales</taxon>
        <taxon>Symbiobacteriaceae</taxon>
        <taxon>Symbiobacterium</taxon>
    </lineage>
</organism>
<dbReference type="InterPro" id="IPR053927">
    <property type="entry name" value="FlgK_helical"/>
</dbReference>
<sequence>MIRGLNTGLNIATRAMQSAQWAMMLHTKNISNHNNESYTRQWLENPADPTGKLPHVARLRDIFVDHQFRTVAAASGEAGTILDMWRRVEEIFGDPVEGGFGLAIDRFFDSFKALSENPSDETVRLEVLAAAHDLTQNYALTISHLNQVRDLINEEMTALVADINANLLAVRELNARIALLQHSGESANDLLDQRDKLLDELAAQTGAVPTVLSDGTVRVMIGAVPAVDGLYVNQLELVEGPNGIVPQWVGKDVPKFNGGGKLRGLLYMRDTELSQAIAEVDSFMKDLANAVNKIHRTGFGLEEAGDGSDLDFFLVQDDVVGSVTVNPAVTPRRIRAAGASPALQMDGRIADAIYQLAEGLVPGDRSTSPIVRYRNLVGLIGSKTAQADREETVANNHLRTIKETRSAKWGVSVDEEVAGLTAQQKAFAAAARVIQMIDEMLDVLINMV</sequence>
<accession>A0ABS4JPW5</accession>
<evidence type="ECO:0000259" key="8">
    <source>
        <dbReference type="Pfam" id="PF22638"/>
    </source>
</evidence>
<name>A0ABS4JPW5_9FIRM</name>
<dbReference type="SUPFAM" id="SSF64518">
    <property type="entry name" value="Phase 1 flagellin"/>
    <property type="match status" value="1"/>
</dbReference>
<comment type="similarity">
    <text evidence="3">Belongs to the flagella basal body rod proteins family.</text>
</comment>
<dbReference type="Pfam" id="PF22638">
    <property type="entry name" value="FlgK_D1"/>
    <property type="match status" value="1"/>
</dbReference>
<evidence type="ECO:0000256" key="5">
    <source>
        <dbReference type="ARBA" id="ARBA00022525"/>
    </source>
</evidence>
<proteinExistence type="inferred from homology"/>
<keyword evidence="9" id="KW-0282">Flagellum</keyword>
<keyword evidence="9" id="KW-0969">Cilium</keyword>
<evidence type="ECO:0000256" key="2">
    <source>
        <dbReference type="ARBA" id="ARBA00004613"/>
    </source>
</evidence>
<keyword evidence="9" id="KW-0966">Cell projection</keyword>